<proteinExistence type="predicted"/>
<dbReference type="Proteomes" id="UP000324222">
    <property type="component" value="Unassembled WGS sequence"/>
</dbReference>
<comment type="caution">
    <text evidence="1">The sequence shown here is derived from an EMBL/GenBank/DDBJ whole genome shotgun (WGS) entry which is preliminary data.</text>
</comment>
<name>A0A5B7K2A2_PORTR</name>
<evidence type="ECO:0000313" key="1">
    <source>
        <dbReference type="EMBL" id="MPD04472.1"/>
    </source>
</evidence>
<organism evidence="1 2">
    <name type="scientific">Portunus trituberculatus</name>
    <name type="common">Swimming crab</name>
    <name type="synonym">Neptunus trituberculatus</name>
    <dbReference type="NCBI Taxonomy" id="210409"/>
    <lineage>
        <taxon>Eukaryota</taxon>
        <taxon>Metazoa</taxon>
        <taxon>Ecdysozoa</taxon>
        <taxon>Arthropoda</taxon>
        <taxon>Crustacea</taxon>
        <taxon>Multicrustacea</taxon>
        <taxon>Malacostraca</taxon>
        <taxon>Eumalacostraca</taxon>
        <taxon>Eucarida</taxon>
        <taxon>Decapoda</taxon>
        <taxon>Pleocyemata</taxon>
        <taxon>Brachyura</taxon>
        <taxon>Eubrachyura</taxon>
        <taxon>Portunoidea</taxon>
        <taxon>Portunidae</taxon>
        <taxon>Portuninae</taxon>
        <taxon>Portunus</taxon>
    </lineage>
</organism>
<evidence type="ECO:0000313" key="2">
    <source>
        <dbReference type="Proteomes" id="UP000324222"/>
    </source>
</evidence>
<protein>
    <submittedName>
        <fullName evidence="1">Uncharacterized protein</fullName>
    </submittedName>
</protein>
<accession>A0A5B7K2A2</accession>
<gene>
    <name evidence="1" type="ORF">E2C01_100162</name>
</gene>
<keyword evidence="2" id="KW-1185">Reference proteome</keyword>
<sequence length="122" mass="13494">MRQGRERTWVKRGAQPSLTLPRGYWRSRGANFTLRYFRVDSQDQCFSSPSSDCKADGRKCGGRWWECMGWPGKGGEGHVMIGMINEAPATQDSGSGRAYRLVEVEGVLGCGEDKGRCVEGGE</sequence>
<reference evidence="1 2" key="1">
    <citation type="submission" date="2019-05" db="EMBL/GenBank/DDBJ databases">
        <title>Another draft genome of Portunus trituberculatus and its Hox gene families provides insights of decapod evolution.</title>
        <authorList>
            <person name="Jeong J.-H."/>
            <person name="Song I."/>
            <person name="Kim S."/>
            <person name="Choi T."/>
            <person name="Kim D."/>
            <person name="Ryu S."/>
            <person name="Kim W."/>
        </authorList>
    </citation>
    <scope>NUCLEOTIDE SEQUENCE [LARGE SCALE GENOMIC DNA]</scope>
    <source>
        <tissue evidence="1">Muscle</tissue>
    </source>
</reference>
<dbReference type="AlphaFoldDB" id="A0A5B7K2A2"/>
<dbReference type="EMBL" id="VSRR010141168">
    <property type="protein sequence ID" value="MPD04472.1"/>
    <property type="molecule type" value="Genomic_DNA"/>
</dbReference>